<keyword evidence="7" id="KW-1006">Bacterial flagellum protein export</keyword>
<evidence type="ECO:0000256" key="6">
    <source>
        <dbReference type="ARBA" id="ARBA00022927"/>
    </source>
</evidence>
<keyword evidence="10" id="KW-0966">Cell projection</keyword>
<dbReference type="Pfam" id="PF02108">
    <property type="entry name" value="FliH"/>
    <property type="match status" value="1"/>
</dbReference>
<evidence type="ECO:0000259" key="9">
    <source>
        <dbReference type="Pfam" id="PF02108"/>
    </source>
</evidence>
<evidence type="ECO:0000256" key="3">
    <source>
        <dbReference type="ARBA" id="ARBA00016507"/>
    </source>
</evidence>
<evidence type="ECO:0000256" key="4">
    <source>
        <dbReference type="ARBA" id="ARBA00022448"/>
    </source>
</evidence>
<sequence>MSGPHRRVIPREELSEFQRWQFNSLLDTPKAVPPLLAVETPEVIDEPTPEQDAAPELAPEPVLPLEPSLPLPTAEEIEAIQQQAQHEGFQAGLEAGRLAAEAETQQLLTLLGHITETLAQGEAQLAESVLDLALLAARQMICDELQNHPKQLLAPIREALAMMPTATNPSRLFLSPEDFELLHSSLQIELPDDVWRLVADPSLLSGSCKIETPATQLSFSLASRWENILRVLRRSDRADLAWGQYPAEETQAAPATLHVETPSPVTTDVESAAVIDALSPPSPSPPLAPAADAERA</sequence>
<evidence type="ECO:0000256" key="7">
    <source>
        <dbReference type="ARBA" id="ARBA00023225"/>
    </source>
</evidence>
<dbReference type="AlphaFoldDB" id="A0A6M8SKL4"/>
<feature type="region of interest" description="Disordered" evidence="8">
    <location>
        <begin position="262"/>
        <end position="296"/>
    </location>
</feature>
<dbReference type="GO" id="GO:0044781">
    <property type="term" value="P:bacterial-type flagellum organization"/>
    <property type="evidence" value="ECO:0007669"/>
    <property type="project" value="UniProtKB-KW"/>
</dbReference>
<organism evidence="10 11">
    <name type="scientific">Deefgea piscis</name>
    <dbReference type="NCBI Taxonomy" id="2739061"/>
    <lineage>
        <taxon>Bacteria</taxon>
        <taxon>Pseudomonadati</taxon>
        <taxon>Pseudomonadota</taxon>
        <taxon>Betaproteobacteria</taxon>
        <taxon>Neisseriales</taxon>
        <taxon>Chitinibacteraceae</taxon>
        <taxon>Deefgea</taxon>
    </lineage>
</organism>
<dbReference type="GO" id="GO:0005829">
    <property type="term" value="C:cytosol"/>
    <property type="evidence" value="ECO:0007669"/>
    <property type="project" value="TreeGrafter"/>
</dbReference>
<dbReference type="PANTHER" id="PTHR34982">
    <property type="entry name" value="YOP PROTEINS TRANSLOCATION PROTEIN L"/>
    <property type="match status" value="1"/>
</dbReference>
<dbReference type="RefSeq" id="WP_173532155.1">
    <property type="nucleotide sequence ID" value="NZ_CP054143.1"/>
</dbReference>
<accession>A0A6M8SKL4</accession>
<evidence type="ECO:0000313" key="10">
    <source>
        <dbReference type="EMBL" id="QKJ65645.1"/>
    </source>
</evidence>
<dbReference type="GO" id="GO:0015031">
    <property type="term" value="P:protein transport"/>
    <property type="evidence" value="ECO:0007669"/>
    <property type="project" value="UniProtKB-KW"/>
</dbReference>
<protein>
    <recommendedName>
        <fullName evidence="3">Flagellar assembly protein FliH</fullName>
    </recommendedName>
</protein>
<feature type="domain" description="Flagellar assembly protein FliH/Type III secretion system HrpE" evidence="9">
    <location>
        <begin position="102"/>
        <end position="228"/>
    </location>
</feature>
<keyword evidence="5" id="KW-1005">Bacterial flagellum biogenesis</keyword>
<evidence type="ECO:0000256" key="5">
    <source>
        <dbReference type="ARBA" id="ARBA00022795"/>
    </source>
</evidence>
<keyword evidence="6" id="KW-0653">Protein transport</keyword>
<dbReference type="PANTHER" id="PTHR34982:SF1">
    <property type="entry name" value="FLAGELLAR ASSEMBLY PROTEIN FLIH"/>
    <property type="match status" value="1"/>
</dbReference>
<keyword evidence="4" id="KW-0813">Transport</keyword>
<dbReference type="InterPro" id="IPR018035">
    <property type="entry name" value="Flagellar_FliH/T3SS_HrpE"/>
</dbReference>
<evidence type="ECO:0000256" key="8">
    <source>
        <dbReference type="SAM" id="MobiDB-lite"/>
    </source>
</evidence>
<evidence type="ECO:0000313" key="11">
    <source>
        <dbReference type="Proteomes" id="UP000504844"/>
    </source>
</evidence>
<proteinExistence type="inferred from homology"/>
<dbReference type="InterPro" id="IPR051472">
    <property type="entry name" value="T3SS_Stator/FliH"/>
</dbReference>
<keyword evidence="10" id="KW-0282">Flagellum</keyword>
<dbReference type="KEGG" id="dee:HQN60_02205"/>
<comment type="function">
    <text evidence="1">Needed for flagellar regrowth and assembly.</text>
</comment>
<dbReference type="EMBL" id="CP054143">
    <property type="protein sequence ID" value="QKJ65645.1"/>
    <property type="molecule type" value="Genomic_DNA"/>
</dbReference>
<evidence type="ECO:0000256" key="1">
    <source>
        <dbReference type="ARBA" id="ARBA00003041"/>
    </source>
</evidence>
<keyword evidence="10" id="KW-0969">Cilium</keyword>
<reference evidence="10 11" key="1">
    <citation type="submission" date="2020-05" db="EMBL/GenBank/DDBJ databases">
        <title>Complete genome sequence of Deefgea sp. D17.</title>
        <authorList>
            <person name="Bae J.-W."/>
            <person name="Han J.E."/>
        </authorList>
    </citation>
    <scope>NUCLEOTIDE SEQUENCE [LARGE SCALE GENOMIC DNA]</scope>
    <source>
        <strain evidence="10 11">D17</strain>
    </source>
</reference>
<gene>
    <name evidence="10" type="ORF">HQN60_02205</name>
</gene>
<dbReference type="Proteomes" id="UP000504844">
    <property type="component" value="Chromosome"/>
</dbReference>
<evidence type="ECO:0000256" key="2">
    <source>
        <dbReference type="ARBA" id="ARBA00006602"/>
    </source>
</evidence>
<comment type="similarity">
    <text evidence="2">Belongs to the FliH family.</text>
</comment>
<name>A0A6M8SKL4_9NEIS</name>
<keyword evidence="11" id="KW-1185">Reference proteome</keyword>